<dbReference type="AlphaFoldDB" id="A0A921UXL7"/>
<evidence type="ECO:0000313" key="3">
    <source>
        <dbReference type="Proteomes" id="UP000807115"/>
    </source>
</evidence>
<protein>
    <submittedName>
        <fullName evidence="2">Uncharacterized protein</fullName>
    </submittedName>
</protein>
<evidence type="ECO:0000313" key="2">
    <source>
        <dbReference type="EMBL" id="KAG0547150.1"/>
    </source>
</evidence>
<name>A0A921UXL7_SORBI</name>
<reference evidence="2" key="2">
    <citation type="submission" date="2020-10" db="EMBL/GenBank/DDBJ databases">
        <authorList>
            <person name="Cooper E.A."/>
            <person name="Brenton Z.W."/>
            <person name="Flinn B.S."/>
            <person name="Jenkins J."/>
            <person name="Shu S."/>
            <person name="Flowers D."/>
            <person name="Luo F."/>
            <person name="Wang Y."/>
            <person name="Xia P."/>
            <person name="Barry K."/>
            <person name="Daum C."/>
            <person name="Lipzen A."/>
            <person name="Yoshinaga Y."/>
            <person name="Schmutz J."/>
            <person name="Saski C."/>
            <person name="Vermerris W."/>
            <person name="Kresovich S."/>
        </authorList>
    </citation>
    <scope>NUCLEOTIDE SEQUENCE</scope>
</reference>
<gene>
    <name evidence="2" type="ORF">BDA96_01G054600</name>
</gene>
<sequence>MLYKSFRAFYLCTIIKVQNDLSTIKVLKRSSVPLYEIFFPQVPLPSVLPVTAGKASRKDYFTLGLSHAPGTGPATPCAPSSLASRMCKTQGPRPPLASPARVTQGPRRPVLASARPAVARDAGATTSAHLAHARDAGAATPALASVRPALTRDAGALRPLPPLARDAGPRAAASHPL</sequence>
<accession>A0A921UXL7</accession>
<organism evidence="2 3">
    <name type="scientific">Sorghum bicolor</name>
    <name type="common">Sorghum</name>
    <name type="synonym">Sorghum vulgare</name>
    <dbReference type="NCBI Taxonomy" id="4558"/>
    <lineage>
        <taxon>Eukaryota</taxon>
        <taxon>Viridiplantae</taxon>
        <taxon>Streptophyta</taxon>
        <taxon>Embryophyta</taxon>
        <taxon>Tracheophyta</taxon>
        <taxon>Spermatophyta</taxon>
        <taxon>Magnoliopsida</taxon>
        <taxon>Liliopsida</taxon>
        <taxon>Poales</taxon>
        <taxon>Poaceae</taxon>
        <taxon>PACMAD clade</taxon>
        <taxon>Panicoideae</taxon>
        <taxon>Andropogonodae</taxon>
        <taxon>Andropogoneae</taxon>
        <taxon>Sorghinae</taxon>
        <taxon>Sorghum</taxon>
    </lineage>
</organism>
<feature type="region of interest" description="Disordered" evidence="1">
    <location>
        <begin position="72"/>
        <end position="177"/>
    </location>
</feature>
<comment type="caution">
    <text evidence="2">The sequence shown here is derived from an EMBL/GenBank/DDBJ whole genome shotgun (WGS) entry which is preliminary data.</text>
</comment>
<reference evidence="2" key="1">
    <citation type="journal article" date="2019" name="BMC Genomics">
        <title>A new reference genome for Sorghum bicolor reveals high levels of sequence similarity between sweet and grain genotypes: implications for the genetics of sugar metabolism.</title>
        <authorList>
            <person name="Cooper E.A."/>
            <person name="Brenton Z.W."/>
            <person name="Flinn B.S."/>
            <person name="Jenkins J."/>
            <person name="Shu S."/>
            <person name="Flowers D."/>
            <person name="Luo F."/>
            <person name="Wang Y."/>
            <person name="Xia P."/>
            <person name="Barry K."/>
            <person name="Daum C."/>
            <person name="Lipzen A."/>
            <person name="Yoshinaga Y."/>
            <person name="Schmutz J."/>
            <person name="Saski C."/>
            <person name="Vermerris W."/>
            <person name="Kresovich S."/>
        </authorList>
    </citation>
    <scope>NUCLEOTIDE SEQUENCE</scope>
</reference>
<dbReference type="EMBL" id="CM027680">
    <property type="protein sequence ID" value="KAG0547150.1"/>
    <property type="molecule type" value="Genomic_DNA"/>
</dbReference>
<dbReference type="Proteomes" id="UP000807115">
    <property type="component" value="Chromosome 1"/>
</dbReference>
<proteinExistence type="predicted"/>
<evidence type="ECO:0000256" key="1">
    <source>
        <dbReference type="SAM" id="MobiDB-lite"/>
    </source>
</evidence>